<dbReference type="RefSeq" id="WP_134761845.1">
    <property type="nucleotide sequence ID" value="NZ_SOZD01000002.1"/>
</dbReference>
<evidence type="ECO:0000256" key="6">
    <source>
        <dbReference type="ARBA" id="ARBA00022884"/>
    </source>
</evidence>
<dbReference type="Gene3D" id="3.30.230.10">
    <property type="match status" value="1"/>
</dbReference>
<dbReference type="InterPro" id="IPR020568">
    <property type="entry name" value="Ribosomal_Su5_D2-typ_SF"/>
</dbReference>
<reference evidence="10 11" key="1">
    <citation type="submission" date="2019-03" db="EMBL/GenBank/DDBJ databases">
        <title>Jiella endophytica sp. nov., a novel endophytic bacterium isolated from root of Ficus microcarpa Linn. f.</title>
        <authorList>
            <person name="Tuo L."/>
        </authorList>
    </citation>
    <scope>NUCLEOTIDE SEQUENCE [LARGE SCALE GENOMIC DNA]</scope>
    <source>
        <strain evidence="10 11">CBS5Q-3</strain>
    </source>
</reference>
<dbReference type="Pfam" id="PF00825">
    <property type="entry name" value="Ribonuclease_P"/>
    <property type="match status" value="1"/>
</dbReference>
<evidence type="ECO:0000256" key="2">
    <source>
        <dbReference type="ARBA" id="ARBA00022694"/>
    </source>
</evidence>
<dbReference type="PANTHER" id="PTHR33992">
    <property type="entry name" value="RIBONUCLEASE P PROTEIN COMPONENT"/>
    <property type="match status" value="1"/>
</dbReference>
<keyword evidence="5 7" id="KW-0378">Hydrolase</keyword>
<dbReference type="EC" id="3.1.26.5" evidence="7 8"/>
<dbReference type="GO" id="GO:0004526">
    <property type="term" value="F:ribonuclease P activity"/>
    <property type="evidence" value="ECO:0007669"/>
    <property type="project" value="UniProtKB-UniRule"/>
</dbReference>
<dbReference type="AlphaFoldDB" id="A0A4Y8RR94"/>
<protein>
    <recommendedName>
        <fullName evidence="7 8">Ribonuclease P protein component</fullName>
        <shortName evidence="7">RNase P protein</shortName>
        <shortName evidence="7">RNaseP protein</shortName>
        <ecNumber evidence="7 8">3.1.26.5</ecNumber>
    </recommendedName>
    <alternativeName>
        <fullName evidence="7">Protein C5</fullName>
    </alternativeName>
</protein>
<evidence type="ECO:0000256" key="7">
    <source>
        <dbReference type="HAMAP-Rule" id="MF_00227"/>
    </source>
</evidence>
<evidence type="ECO:0000256" key="8">
    <source>
        <dbReference type="NCBIfam" id="TIGR00188"/>
    </source>
</evidence>
<evidence type="ECO:0000313" key="10">
    <source>
        <dbReference type="EMBL" id="TFF25207.1"/>
    </source>
</evidence>
<dbReference type="InterPro" id="IPR014721">
    <property type="entry name" value="Ribsml_uS5_D2-typ_fold_subgr"/>
</dbReference>
<dbReference type="SUPFAM" id="SSF54211">
    <property type="entry name" value="Ribosomal protein S5 domain 2-like"/>
    <property type="match status" value="1"/>
</dbReference>
<keyword evidence="3 7" id="KW-0540">Nuclease</keyword>
<gene>
    <name evidence="7" type="primary">rnpA</name>
    <name evidence="10" type="ORF">E3C22_07455</name>
</gene>
<feature type="compositionally biased region" description="Basic and acidic residues" evidence="9">
    <location>
        <begin position="113"/>
        <end position="129"/>
    </location>
</feature>
<keyword evidence="4 7" id="KW-0255">Endonuclease</keyword>
<keyword evidence="6 7" id="KW-0694">RNA-binding</keyword>
<feature type="region of interest" description="Disordered" evidence="9">
    <location>
        <begin position="104"/>
        <end position="129"/>
    </location>
</feature>
<comment type="subunit">
    <text evidence="7">Consists of a catalytic RNA component (M1 or rnpB) and a protein subunit.</text>
</comment>
<proteinExistence type="inferred from homology"/>
<keyword evidence="2 7" id="KW-0819">tRNA processing</keyword>
<dbReference type="PANTHER" id="PTHR33992:SF1">
    <property type="entry name" value="RIBONUCLEASE P PROTEIN COMPONENT"/>
    <property type="match status" value="1"/>
</dbReference>
<organism evidence="10 11">
    <name type="scientific">Jiella endophytica</name>
    <dbReference type="NCBI Taxonomy" id="2558362"/>
    <lineage>
        <taxon>Bacteria</taxon>
        <taxon>Pseudomonadati</taxon>
        <taxon>Pseudomonadota</taxon>
        <taxon>Alphaproteobacteria</taxon>
        <taxon>Hyphomicrobiales</taxon>
        <taxon>Aurantimonadaceae</taxon>
        <taxon>Jiella</taxon>
    </lineage>
</organism>
<evidence type="ECO:0000256" key="5">
    <source>
        <dbReference type="ARBA" id="ARBA00022801"/>
    </source>
</evidence>
<dbReference type="NCBIfam" id="TIGR00188">
    <property type="entry name" value="rnpA"/>
    <property type="match status" value="1"/>
</dbReference>
<dbReference type="InterPro" id="IPR000100">
    <property type="entry name" value="RNase_P"/>
</dbReference>
<dbReference type="GO" id="GO:0030677">
    <property type="term" value="C:ribonuclease P complex"/>
    <property type="evidence" value="ECO:0007669"/>
    <property type="project" value="TreeGrafter"/>
</dbReference>
<comment type="caution">
    <text evidence="10">The sequence shown here is derived from an EMBL/GenBank/DDBJ whole genome shotgun (WGS) entry which is preliminary data.</text>
</comment>
<dbReference type="GO" id="GO:0042781">
    <property type="term" value="F:3'-tRNA processing endoribonuclease activity"/>
    <property type="evidence" value="ECO:0007669"/>
    <property type="project" value="TreeGrafter"/>
</dbReference>
<dbReference type="GO" id="GO:0001682">
    <property type="term" value="P:tRNA 5'-leader removal"/>
    <property type="evidence" value="ECO:0007669"/>
    <property type="project" value="UniProtKB-UniRule"/>
</dbReference>
<accession>A0A4Y8RR94</accession>
<sequence>MAAEKLRKRAEFLAARRGRRLNGPFFFVEALRRADEGPARFGLTVTRKIGNAVERNRIRRRLREAIRIYAEADMVPGIDYVIVARREVLSAPFATLSEELRKRFSRMAGPNQKTDRNGEGRSERRSRSD</sequence>
<keyword evidence="11" id="KW-1185">Reference proteome</keyword>
<comment type="similarity">
    <text evidence="7">Belongs to the RnpA family.</text>
</comment>
<dbReference type="GO" id="GO:0000049">
    <property type="term" value="F:tRNA binding"/>
    <property type="evidence" value="ECO:0007669"/>
    <property type="project" value="UniProtKB-UniRule"/>
</dbReference>
<evidence type="ECO:0000256" key="1">
    <source>
        <dbReference type="ARBA" id="ARBA00002663"/>
    </source>
</evidence>
<dbReference type="InterPro" id="IPR020539">
    <property type="entry name" value="RNase_P_CS"/>
</dbReference>
<evidence type="ECO:0000256" key="4">
    <source>
        <dbReference type="ARBA" id="ARBA00022759"/>
    </source>
</evidence>
<dbReference type="PROSITE" id="PS00648">
    <property type="entry name" value="RIBONUCLEASE_P"/>
    <property type="match status" value="1"/>
</dbReference>
<name>A0A4Y8RR94_9HYPH</name>
<dbReference type="OrthoDB" id="9810867at2"/>
<evidence type="ECO:0000256" key="9">
    <source>
        <dbReference type="SAM" id="MobiDB-lite"/>
    </source>
</evidence>
<evidence type="ECO:0000313" key="11">
    <source>
        <dbReference type="Proteomes" id="UP000298179"/>
    </source>
</evidence>
<dbReference type="Proteomes" id="UP000298179">
    <property type="component" value="Unassembled WGS sequence"/>
</dbReference>
<evidence type="ECO:0000256" key="3">
    <source>
        <dbReference type="ARBA" id="ARBA00022722"/>
    </source>
</evidence>
<comment type="function">
    <text evidence="1 7">RNaseP catalyzes the removal of the 5'-leader sequence from pre-tRNA to produce the mature 5'-terminus. It can also cleave other RNA substrates such as 4.5S RNA. The protein component plays an auxiliary but essential role in vivo by binding to the 5'-leader sequence and broadening the substrate specificity of the ribozyme.</text>
</comment>
<comment type="catalytic activity">
    <reaction evidence="7">
        <text>Endonucleolytic cleavage of RNA, removing 5'-extranucleotides from tRNA precursor.</text>
        <dbReference type="EC" id="3.1.26.5"/>
    </reaction>
</comment>
<dbReference type="EMBL" id="SOZD01000002">
    <property type="protein sequence ID" value="TFF25207.1"/>
    <property type="molecule type" value="Genomic_DNA"/>
</dbReference>
<dbReference type="HAMAP" id="MF_00227">
    <property type="entry name" value="RNase_P"/>
    <property type="match status" value="1"/>
</dbReference>